<dbReference type="GO" id="GO:0043565">
    <property type="term" value="F:sequence-specific DNA binding"/>
    <property type="evidence" value="ECO:0007669"/>
    <property type="project" value="TreeGrafter"/>
</dbReference>
<evidence type="ECO:0000256" key="1">
    <source>
        <dbReference type="ARBA" id="ARBA00009437"/>
    </source>
</evidence>
<protein>
    <submittedName>
        <fullName evidence="6">LysR family transcriptional regulator</fullName>
    </submittedName>
</protein>
<dbReference type="PANTHER" id="PTHR30537:SF72">
    <property type="entry name" value="LYSR FAMILY TRANSCRIPTIONAL REGULATOR"/>
    <property type="match status" value="1"/>
</dbReference>
<name>A0A2N4Z2U7_KLEVA</name>
<organism evidence="6 7">
    <name type="scientific">Klebsiella variicola</name>
    <dbReference type="NCBI Taxonomy" id="244366"/>
    <lineage>
        <taxon>Bacteria</taxon>
        <taxon>Pseudomonadati</taxon>
        <taxon>Pseudomonadota</taxon>
        <taxon>Gammaproteobacteria</taxon>
        <taxon>Enterobacterales</taxon>
        <taxon>Enterobacteriaceae</taxon>
        <taxon>Klebsiella/Raoultella group</taxon>
        <taxon>Klebsiella</taxon>
        <taxon>Klebsiella pneumoniae complex</taxon>
    </lineage>
</organism>
<keyword evidence="2" id="KW-0805">Transcription regulation</keyword>
<dbReference type="SUPFAM" id="SSF46785">
    <property type="entry name" value="Winged helix' DNA-binding domain"/>
    <property type="match status" value="1"/>
</dbReference>
<dbReference type="EMBL" id="PIDP01000312">
    <property type="protein sequence ID" value="PLM95211.1"/>
    <property type="molecule type" value="Genomic_DNA"/>
</dbReference>
<dbReference type="FunFam" id="1.10.10.10:FF:000001">
    <property type="entry name" value="LysR family transcriptional regulator"/>
    <property type="match status" value="1"/>
</dbReference>
<dbReference type="InterPro" id="IPR000847">
    <property type="entry name" value="LysR_HTH_N"/>
</dbReference>
<sequence length="67" mass="7609">MDRLDAMQLYVAVVDAHSFARAAEVLGQPRSTVSRVVKELEAWLGAQLLQRTTRKLSVTAEGRRYYE</sequence>
<dbReference type="InterPro" id="IPR058163">
    <property type="entry name" value="LysR-type_TF_proteobact-type"/>
</dbReference>
<dbReference type="InterPro" id="IPR036390">
    <property type="entry name" value="WH_DNA-bd_sf"/>
</dbReference>
<reference evidence="6 7" key="1">
    <citation type="submission" date="2017-11" db="EMBL/GenBank/DDBJ databases">
        <authorList>
            <person name="Han C.G."/>
        </authorList>
    </citation>
    <scope>NUCLEOTIDE SEQUENCE [LARGE SCALE GENOMIC DNA]</scope>
    <source>
        <strain evidence="6 7">A8</strain>
    </source>
</reference>
<proteinExistence type="inferred from homology"/>
<evidence type="ECO:0000256" key="3">
    <source>
        <dbReference type="ARBA" id="ARBA00023125"/>
    </source>
</evidence>
<evidence type="ECO:0000256" key="2">
    <source>
        <dbReference type="ARBA" id="ARBA00023015"/>
    </source>
</evidence>
<dbReference type="GO" id="GO:0006351">
    <property type="term" value="P:DNA-templated transcription"/>
    <property type="evidence" value="ECO:0007669"/>
    <property type="project" value="TreeGrafter"/>
</dbReference>
<dbReference type="Gene3D" id="1.10.10.10">
    <property type="entry name" value="Winged helix-like DNA-binding domain superfamily/Winged helix DNA-binding domain"/>
    <property type="match status" value="1"/>
</dbReference>
<comment type="similarity">
    <text evidence="1">Belongs to the LysR transcriptional regulatory family.</text>
</comment>
<gene>
    <name evidence="6" type="ORF">CWN47_11505</name>
</gene>
<reference evidence="6 7" key="2">
    <citation type="submission" date="2018-01" db="EMBL/GenBank/DDBJ databases">
        <title>Genomic study of Klebsiella pneumoniae.</title>
        <authorList>
            <person name="Yang Y."/>
            <person name="Bicalho R."/>
        </authorList>
    </citation>
    <scope>NUCLEOTIDE SEQUENCE [LARGE SCALE GENOMIC DNA]</scope>
    <source>
        <strain evidence="6 7">A8</strain>
    </source>
</reference>
<dbReference type="InterPro" id="IPR036388">
    <property type="entry name" value="WH-like_DNA-bd_sf"/>
</dbReference>
<dbReference type="Pfam" id="PF00126">
    <property type="entry name" value="HTH_1"/>
    <property type="match status" value="1"/>
</dbReference>
<dbReference type="GO" id="GO:0003700">
    <property type="term" value="F:DNA-binding transcription factor activity"/>
    <property type="evidence" value="ECO:0007669"/>
    <property type="project" value="InterPro"/>
</dbReference>
<dbReference type="Proteomes" id="UP000234412">
    <property type="component" value="Unassembled WGS sequence"/>
</dbReference>
<feature type="non-terminal residue" evidence="6">
    <location>
        <position position="67"/>
    </location>
</feature>
<evidence type="ECO:0000259" key="5">
    <source>
        <dbReference type="PROSITE" id="PS50931"/>
    </source>
</evidence>
<keyword evidence="3" id="KW-0238">DNA-binding</keyword>
<dbReference type="PROSITE" id="PS50931">
    <property type="entry name" value="HTH_LYSR"/>
    <property type="match status" value="1"/>
</dbReference>
<evidence type="ECO:0000313" key="6">
    <source>
        <dbReference type="EMBL" id="PLM95211.1"/>
    </source>
</evidence>
<dbReference type="PANTHER" id="PTHR30537">
    <property type="entry name" value="HTH-TYPE TRANSCRIPTIONAL REGULATOR"/>
    <property type="match status" value="1"/>
</dbReference>
<accession>A0A2N4Z2U7</accession>
<evidence type="ECO:0000256" key="4">
    <source>
        <dbReference type="ARBA" id="ARBA00023163"/>
    </source>
</evidence>
<feature type="domain" description="HTH lysR-type" evidence="5">
    <location>
        <begin position="1"/>
        <end position="59"/>
    </location>
</feature>
<evidence type="ECO:0000313" key="7">
    <source>
        <dbReference type="Proteomes" id="UP000234412"/>
    </source>
</evidence>
<comment type="caution">
    <text evidence="6">The sequence shown here is derived from an EMBL/GenBank/DDBJ whole genome shotgun (WGS) entry which is preliminary data.</text>
</comment>
<keyword evidence="4" id="KW-0804">Transcription</keyword>
<dbReference type="AlphaFoldDB" id="A0A2N4Z2U7"/>